<comment type="caution">
    <text evidence="4">The sequence shown here is derived from an EMBL/GenBank/DDBJ whole genome shotgun (WGS) entry which is preliminary data.</text>
</comment>
<dbReference type="PANTHER" id="PTHR44591">
    <property type="entry name" value="STRESS RESPONSE REGULATOR PROTEIN 1"/>
    <property type="match status" value="1"/>
</dbReference>
<dbReference type="SUPFAM" id="SSF52172">
    <property type="entry name" value="CheY-like"/>
    <property type="match status" value="1"/>
</dbReference>
<evidence type="ECO:0000259" key="3">
    <source>
        <dbReference type="PROSITE" id="PS50110"/>
    </source>
</evidence>
<dbReference type="RefSeq" id="WP_175270544.1">
    <property type="nucleotide sequence ID" value="NZ_JABFCR010000076.1"/>
</dbReference>
<dbReference type="InterPro" id="IPR011006">
    <property type="entry name" value="CheY-like_superfamily"/>
</dbReference>
<feature type="domain" description="Response regulatory" evidence="3">
    <location>
        <begin position="4"/>
        <end position="117"/>
    </location>
</feature>
<protein>
    <submittedName>
        <fullName evidence="4">Response regulator</fullName>
    </submittedName>
</protein>
<dbReference type="PROSITE" id="PS50110">
    <property type="entry name" value="RESPONSE_REGULATORY"/>
    <property type="match status" value="1"/>
</dbReference>
<dbReference type="SMART" id="SM00448">
    <property type="entry name" value="REC"/>
    <property type="match status" value="1"/>
</dbReference>
<dbReference type="EMBL" id="JABFCR010000076">
    <property type="protein sequence ID" value="NNU34878.1"/>
    <property type="molecule type" value="Genomic_DNA"/>
</dbReference>
<reference evidence="4 5" key="1">
    <citation type="submission" date="2020-05" db="EMBL/GenBank/DDBJ databases">
        <authorList>
            <person name="Khan S.A."/>
            <person name="Jeon C.O."/>
            <person name="Chun B.H."/>
        </authorList>
    </citation>
    <scope>NUCLEOTIDE SEQUENCE [LARGE SCALE GENOMIC DNA]</scope>
    <source>
        <strain evidence="4 5">S1162</strain>
    </source>
</reference>
<dbReference type="InterPro" id="IPR050595">
    <property type="entry name" value="Bact_response_regulator"/>
</dbReference>
<dbReference type="Pfam" id="PF00072">
    <property type="entry name" value="Response_reg"/>
    <property type="match status" value="1"/>
</dbReference>
<evidence type="ECO:0000256" key="1">
    <source>
        <dbReference type="ARBA" id="ARBA00022553"/>
    </source>
</evidence>
<name>A0ABX1W5I2_9SPHI</name>
<dbReference type="Gene3D" id="3.40.50.2300">
    <property type="match status" value="1"/>
</dbReference>
<accession>A0ABX1W5I2</accession>
<dbReference type="InterPro" id="IPR001789">
    <property type="entry name" value="Sig_transdc_resp-reg_receiver"/>
</dbReference>
<dbReference type="Proteomes" id="UP000566071">
    <property type="component" value="Unassembled WGS sequence"/>
</dbReference>
<feature type="modified residue" description="4-aspartylphosphate" evidence="2">
    <location>
        <position position="52"/>
    </location>
</feature>
<organism evidence="4 5">
    <name type="scientific">Mucilaginibacter humi</name>
    <dbReference type="NCBI Taxonomy" id="2732510"/>
    <lineage>
        <taxon>Bacteria</taxon>
        <taxon>Pseudomonadati</taxon>
        <taxon>Bacteroidota</taxon>
        <taxon>Sphingobacteriia</taxon>
        <taxon>Sphingobacteriales</taxon>
        <taxon>Sphingobacteriaceae</taxon>
        <taxon>Mucilaginibacter</taxon>
    </lineage>
</organism>
<keyword evidence="5" id="KW-1185">Reference proteome</keyword>
<dbReference type="PANTHER" id="PTHR44591:SF23">
    <property type="entry name" value="CHEY SUBFAMILY"/>
    <property type="match status" value="1"/>
</dbReference>
<evidence type="ECO:0000313" key="5">
    <source>
        <dbReference type="Proteomes" id="UP000566071"/>
    </source>
</evidence>
<keyword evidence="1 2" id="KW-0597">Phosphoprotein</keyword>
<evidence type="ECO:0000256" key="2">
    <source>
        <dbReference type="PROSITE-ProRule" id="PRU00169"/>
    </source>
</evidence>
<evidence type="ECO:0000313" key="4">
    <source>
        <dbReference type="EMBL" id="NNU34878.1"/>
    </source>
</evidence>
<sequence length="125" mass="13858">MEKHIVIIDDDDALLSVMEFLLTEAGYRVTCISRITTIELLLTLKPDCFILDEQMPVVNGHILCMILNSKPETKDIPVILVSALDEIESYANLCEASAFLKKPFLNPDDLLNVVAKTIGAGVRKV</sequence>
<gene>
    <name evidence="4" type="ORF">HK413_13985</name>
</gene>
<proteinExistence type="predicted"/>